<gene>
    <name evidence="1" type="ORF">DSO57_1011665</name>
</gene>
<evidence type="ECO:0000313" key="1">
    <source>
        <dbReference type="EMBL" id="KAJ9054663.1"/>
    </source>
</evidence>
<evidence type="ECO:0000313" key="2">
    <source>
        <dbReference type="Proteomes" id="UP001165960"/>
    </source>
</evidence>
<accession>A0ACC2RX25</accession>
<organism evidence="1 2">
    <name type="scientific">Entomophthora muscae</name>
    <dbReference type="NCBI Taxonomy" id="34485"/>
    <lineage>
        <taxon>Eukaryota</taxon>
        <taxon>Fungi</taxon>
        <taxon>Fungi incertae sedis</taxon>
        <taxon>Zoopagomycota</taxon>
        <taxon>Entomophthoromycotina</taxon>
        <taxon>Entomophthoromycetes</taxon>
        <taxon>Entomophthorales</taxon>
        <taxon>Entomophthoraceae</taxon>
        <taxon>Entomophthora</taxon>
    </lineage>
</organism>
<dbReference type="Proteomes" id="UP001165960">
    <property type="component" value="Unassembled WGS sequence"/>
</dbReference>
<protein>
    <submittedName>
        <fullName evidence="1">Uncharacterized protein</fullName>
    </submittedName>
</protein>
<reference evidence="1" key="1">
    <citation type="submission" date="2022-04" db="EMBL/GenBank/DDBJ databases">
        <title>Genome of the entomopathogenic fungus Entomophthora muscae.</title>
        <authorList>
            <person name="Elya C."/>
            <person name="Lovett B.R."/>
            <person name="Lee E."/>
            <person name="Macias A.M."/>
            <person name="Hajek A.E."/>
            <person name="De Bivort B.L."/>
            <person name="Kasson M.T."/>
            <person name="De Fine Licht H.H."/>
            <person name="Stajich J.E."/>
        </authorList>
    </citation>
    <scope>NUCLEOTIDE SEQUENCE</scope>
    <source>
        <strain evidence="1">Berkeley</strain>
    </source>
</reference>
<sequence length="136" mass="15686">MVVMINFRTPRLAGNFLQASEAYRHLVNDILTTHKSNQIKTYSQAKAEKKLLDEEYLNDIAAFGSDFTSYMLAVKFHVDQCFEQFQESQPLSFEKKFHNLNSQFGIDLIYSHDDIKASVLRCAANYCSRVIYLASE</sequence>
<name>A0ACC2RX25_9FUNG</name>
<keyword evidence="2" id="KW-1185">Reference proteome</keyword>
<dbReference type="EMBL" id="QTSX02006430">
    <property type="protein sequence ID" value="KAJ9054663.1"/>
    <property type="molecule type" value="Genomic_DNA"/>
</dbReference>
<proteinExistence type="predicted"/>
<comment type="caution">
    <text evidence="1">The sequence shown here is derived from an EMBL/GenBank/DDBJ whole genome shotgun (WGS) entry which is preliminary data.</text>
</comment>